<keyword evidence="3" id="KW-1185">Reference proteome</keyword>
<dbReference type="GO" id="GO:0003676">
    <property type="term" value="F:nucleic acid binding"/>
    <property type="evidence" value="ECO:0007669"/>
    <property type="project" value="InterPro"/>
</dbReference>
<comment type="caution">
    <text evidence="2">The sequence shown here is derived from an EMBL/GenBank/DDBJ whole genome shotgun (WGS) entry which is preliminary data.</text>
</comment>
<dbReference type="AlphaFoldDB" id="A0A9Q1CEP2"/>
<accession>A0A9Q1CEP2</accession>
<name>A0A9Q1CEP2_HOLLE</name>
<proteinExistence type="predicted"/>
<reference evidence="2" key="1">
    <citation type="submission" date="2021-10" db="EMBL/GenBank/DDBJ databases">
        <title>Tropical sea cucumber genome reveals ecological adaptation and Cuvierian tubules defense mechanism.</title>
        <authorList>
            <person name="Chen T."/>
        </authorList>
    </citation>
    <scope>NUCLEOTIDE SEQUENCE</scope>
    <source>
        <strain evidence="2">Nanhai2018</strain>
        <tissue evidence="2">Muscle</tissue>
    </source>
</reference>
<protein>
    <submittedName>
        <fullName evidence="2">Uncharacterized protein</fullName>
    </submittedName>
</protein>
<feature type="compositionally biased region" description="Polar residues" evidence="1">
    <location>
        <begin position="43"/>
        <end position="55"/>
    </location>
</feature>
<evidence type="ECO:0000256" key="1">
    <source>
        <dbReference type="SAM" id="MobiDB-lite"/>
    </source>
</evidence>
<dbReference type="GO" id="GO:0008270">
    <property type="term" value="F:zinc ion binding"/>
    <property type="evidence" value="ECO:0007669"/>
    <property type="project" value="InterPro"/>
</dbReference>
<evidence type="ECO:0000313" key="3">
    <source>
        <dbReference type="Proteomes" id="UP001152320"/>
    </source>
</evidence>
<evidence type="ECO:0000313" key="2">
    <source>
        <dbReference type="EMBL" id="KAJ8043732.1"/>
    </source>
</evidence>
<gene>
    <name evidence="2" type="ORF">HOLleu_10961</name>
</gene>
<organism evidence="2 3">
    <name type="scientific">Holothuria leucospilota</name>
    <name type="common">Black long sea cucumber</name>
    <name type="synonym">Mertensiothuria leucospilota</name>
    <dbReference type="NCBI Taxonomy" id="206669"/>
    <lineage>
        <taxon>Eukaryota</taxon>
        <taxon>Metazoa</taxon>
        <taxon>Echinodermata</taxon>
        <taxon>Eleutherozoa</taxon>
        <taxon>Echinozoa</taxon>
        <taxon>Holothuroidea</taxon>
        <taxon>Aspidochirotacea</taxon>
        <taxon>Aspidochirotida</taxon>
        <taxon>Holothuriidae</taxon>
        <taxon>Holothuria</taxon>
    </lineage>
</organism>
<dbReference type="Proteomes" id="UP001152320">
    <property type="component" value="Chromosome 4"/>
</dbReference>
<dbReference type="EMBL" id="JAIZAY010000004">
    <property type="protein sequence ID" value="KAJ8043732.1"/>
    <property type="molecule type" value="Genomic_DNA"/>
</dbReference>
<dbReference type="InterPro" id="IPR036875">
    <property type="entry name" value="Znf_CCHC_sf"/>
</dbReference>
<dbReference type="SUPFAM" id="SSF57756">
    <property type="entry name" value="Retrovirus zinc finger-like domains"/>
    <property type="match status" value="1"/>
</dbReference>
<dbReference type="OrthoDB" id="10064933at2759"/>
<sequence length="208" mass="23081">MTWVNITLGSIAAAVTLTRLLISANVRPYVKQEPVEGVFAVDTNRQGSYRPNSNRSRNKPGGREITSTGLPESDPKGTNPLNRFGKRTKCTVCESVYHWAKDCPDRNRQQTINLTQSYNDMELNQSTQESVNITLFSKVGETKTISKNEIFMTEAFGAAAFDTVYAKTVCGQAWLDNYKSKLHSVGSDVKSSSTRKHEFRFGDGVTVA</sequence>
<feature type="region of interest" description="Disordered" evidence="1">
    <location>
        <begin position="42"/>
        <end position="82"/>
    </location>
</feature>